<keyword evidence="2" id="KW-1185">Reference proteome</keyword>
<dbReference type="Pfam" id="PF11271">
    <property type="entry name" value="PorA"/>
    <property type="match status" value="1"/>
</dbReference>
<dbReference type="AlphaFoldDB" id="A0A7G7YLP9"/>
<accession>A0A7G7YLP9</accession>
<dbReference type="Proteomes" id="UP000515275">
    <property type="component" value="Chromosome"/>
</dbReference>
<dbReference type="KEGG" id="cans:GP473_00730"/>
<evidence type="ECO:0000313" key="1">
    <source>
        <dbReference type="EMBL" id="QNH95419.1"/>
    </source>
</evidence>
<organism evidence="1 2">
    <name type="scientific">Corynebacterium anserum</name>
    <dbReference type="NCBI Taxonomy" id="2684406"/>
    <lineage>
        <taxon>Bacteria</taxon>
        <taxon>Bacillati</taxon>
        <taxon>Actinomycetota</taxon>
        <taxon>Actinomycetes</taxon>
        <taxon>Mycobacteriales</taxon>
        <taxon>Corynebacteriaceae</taxon>
        <taxon>Corynebacterium</taxon>
    </lineage>
</organism>
<reference evidence="1 2" key="1">
    <citation type="submission" date="2019-12" db="EMBL/GenBank/DDBJ databases">
        <title>Corynebacterium sp. nov., isolated from feces of the Anser Albifrons in China.</title>
        <authorList>
            <person name="Liu Q."/>
        </authorList>
    </citation>
    <scope>NUCLEOTIDE SEQUENCE [LARGE SCALE GENOMIC DNA]</scope>
    <source>
        <strain evidence="1 2">23H37-10</strain>
    </source>
</reference>
<name>A0A7G7YLP9_9CORY</name>
<evidence type="ECO:0000313" key="2">
    <source>
        <dbReference type="Proteomes" id="UP000515275"/>
    </source>
</evidence>
<dbReference type="EMBL" id="CP046883">
    <property type="protein sequence ID" value="QNH95419.1"/>
    <property type="molecule type" value="Genomic_DNA"/>
</dbReference>
<proteinExistence type="predicted"/>
<sequence>MKKILSFALIFLGTASLVFAIALPTYVVPKGKVIPLNTVSSSGTVPTPGILLDSSAVAADKPLSKNASKPECKGKNPEVSCFIGKDTPVQSQRFVVVQEPSNKDIVTLEVGNSVIRTDRKEPQNLLSASVERIQLDRKTQLPVEDPVSTVDLQPGEAQSSEGGFKSSNEPFVRPGVQYQFPMGTDKKSYPYFDIQTMTTHDIDFVGEEDLRGLKTYRFEQDVPPVEIYPGIHDMLAADGKIDKADEAALSTLRLTFPAKKWGLKKDDIKPSAIKKKAEGAANSEDKDNPDVEMSRYYTIKRIINVEPKTGMIVMGQEEVWMYYAQDQDEANKLAEPENREREMANPQRTAMYFPGKWSDATAERISAKAKENADRLTTMGTTLPWILGIVGILLAVIGFVLHRRS</sequence>
<gene>
    <name evidence="1" type="ORF">GP473_00730</name>
</gene>
<protein>
    <submittedName>
        <fullName evidence="1">DUF3068 domain-containing protein</fullName>
    </submittedName>
</protein>
<dbReference type="InterPro" id="IPR021424">
    <property type="entry name" value="PorA"/>
</dbReference>
<dbReference type="RefSeq" id="WP_185769621.1">
    <property type="nucleotide sequence ID" value="NZ_CP046883.1"/>
</dbReference>